<protein>
    <submittedName>
        <fullName evidence="2">Uncharacterized protein</fullName>
    </submittedName>
</protein>
<dbReference type="AlphaFoldDB" id="A0A934VXE7"/>
<evidence type="ECO:0000313" key="3">
    <source>
        <dbReference type="Proteomes" id="UP000603141"/>
    </source>
</evidence>
<feature type="region of interest" description="Disordered" evidence="1">
    <location>
        <begin position="347"/>
        <end position="370"/>
    </location>
</feature>
<feature type="compositionally biased region" description="Low complexity" evidence="1">
    <location>
        <begin position="360"/>
        <end position="370"/>
    </location>
</feature>
<dbReference type="RefSeq" id="WP_200273323.1">
    <property type="nucleotide sequence ID" value="NZ_JAENIJ010000041.1"/>
</dbReference>
<dbReference type="Proteomes" id="UP000603141">
    <property type="component" value="Unassembled WGS sequence"/>
</dbReference>
<name>A0A934VXE7_9BACT</name>
<comment type="caution">
    <text evidence="2">The sequence shown here is derived from an EMBL/GenBank/DDBJ whole genome shotgun (WGS) entry which is preliminary data.</text>
</comment>
<organism evidence="2 3">
    <name type="scientific">Luteolibacter pohnpeiensis</name>
    <dbReference type="NCBI Taxonomy" id="454153"/>
    <lineage>
        <taxon>Bacteria</taxon>
        <taxon>Pseudomonadati</taxon>
        <taxon>Verrucomicrobiota</taxon>
        <taxon>Verrucomicrobiia</taxon>
        <taxon>Verrucomicrobiales</taxon>
        <taxon>Verrucomicrobiaceae</taxon>
        <taxon>Luteolibacter</taxon>
    </lineage>
</organism>
<reference evidence="2" key="1">
    <citation type="submission" date="2021-01" db="EMBL/GenBank/DDBJ databases">
        <title>Modified the classification status of verrucomicrobia.</title>
        <authorList>
            <person name="Feng X."/>
        </authorList>
    </citation>
    <scope>NUCLEOTIDE SEQUENCE</scope>
    <source>
        <strain evidence="2">KCTC 22041</strain>
    </source>
</reference>
<evidence type="ECO:0000256" key="1">
    <source>
        <dbReference type="SAM" id="MobiDB-lite"/>
    </source>
</evidence>
<evidence type="ECO:0000313" key="2">
    <source>
        <dbReference type="EMBL" id="MBK1884285.1"/>
    </source>
</evidence>
<proteinExistence type="predicted"/>
<sequence>MKKLEEMFSGELLFSGSAGRHLLCLSLSPGLPPPARFASVLNPLSRWKMQEGCGCSDGEEGAGRLKTAGTTANGMGDGMPPEALTVLKNTALRLSAERPEAVLRIYLDPLWEESEEELVEAGCQVVRMVRPSEGPNPAALWRFLALEEDSTVTFLSLDDLGQAKMFLERTTALQAAGLKFWRSPMDLRRDYRPIHPDRFGCLQGLPVRELLLAYMWYLRKAPPAADAGGKLKTQPLQVKVGERQPLWEGADLAEFFLLSAVYPRLAFEGVLTLIEADDQHSRWLALDIEYVTWANPASELFFVKPLHPSISLKPVDLKESTLVPSMLERLALENRYPEHFAAWTREEMPGNPSGFSLNLPETEPTESTTP</sequence>
<gene>
    <name evidence="2" type="ORF">JIN85_17835</name>
</gene>
<keyword evidence="3" id="KW-1185">Reference proteome</keyword>
<dbReference type="EMBL" id="JAENIJ010000041">
    <property type="protein sequence ID" value="MBK1884285.1"/>
    <property type="molecule type" value="Genomic_DNA"/>
</dbReference>
<accession>A0A934VXE7</accession>